<name>A0A420G6U6_9BURK</name>
<gene>
    <name evidence="2" type="ORF">BCY88_32185</name>
</gene>
<dbReference type="Proteomes" id="UP000283709">
    <property type="component" value="Unassembled WGS sequence"/>
</dbReference>
<reference evidence="2 3" key="1">
    <citation type="submission" date="2016-07" db="EMBL/GenBank/DDBJ databases">
        <title>Genome analysis of Burkholderia fungorum ES3-20.</title>
        <authorList>
            <person name="Xu D."/>
            <person name="Yao R."/>
            <person name="Zheng S."/>
        </authorList>
    </citation>
    <scope>NUCLEOTIDE SEQUENCE [LARGE SCALE GENOMIC DNA]</scope>
    <source>
        <strain evidence="2 3">ES3-20</strain>
    </source>
</reference>
<sequence length="319" mass="36523">MEFGGNITLRQAHDRFFAQPEGERRRFIFMCGDPKCRAVARPKIVGAVYDRLDAFDADAIESGRHRAPYFRSHVRFPHIDDCTWHEEPLPKIESPDEPKREDNVVNVGELGLIWLPEARKRAPAKDGSLDNGRPQDDEDESPTEGEAKRPDSTRFLAAVGMSYLTMTVTERQNTPLRIGRAGSQSMFYNTCLPIFAFHPAHQQERIYHGLASIEELRNVFMLTFRRRFSPSGAKTERDTLAKVTFVKHTLDEEDRQLAEVLKKAVADKELVYCFMHVTTPPELKPYGEKQMGRFYPSERDHIFIVPKSLVTLKGAIDEC</sequence>
<feature type="region of interest" description="Disordered" evidence="1">
    <location>
        <begin position="123"/>
        <end position="152"/>
    </location>
</feature>
<evidence type="ECO:0000313" key="3">
    <source>
        <dbReference type="Proteomes" id="UP000283709"/>
    </source>
</evidence>
<comment type="caution">
    <text evidence="2">The sequence shown here is derived from an EMBL/GenBank/DDBJ whole genome shotgun (WGS) entry which is preliminary data.</text>
</comment>
<dbReference type="EMBL" id="MCAS01000027">
    <property type="protein sequence ID" value="RKF40858.1"/>
    <property type="molecule type" value="Genomic_DNA"/>
</dbReference>
<evidence type="ECO:0000256" key="1">
    <source>
        <dbReference type="SAM" id="MobiDB-lite"/>
    </source>
</evidence>
<accession>A0A420G6U6</accession>
<evidence type="ECO:0000313" key="2">
    <source>
        <dbReference type="EMBL" id="RKF40858.1"/>
    </source>
</evidence>
<proteinExistence type="predicted"/>
<dbReference type="AlphaFoldDB" id="A0A420G6U6"/>
<organism evidence="2 3">
    <name type="scientific">Paraburkholderia fungorum</name>
    <dbReference type="NCBI Taxonomy" id="134537"/>
    <lineage>
        <taxon>Bacteria</taxon>
        <taxon>Pseudomonadati</taxon>
        <taxon>Pseudomonadota</taxon>
        <taxon>Betaproteobacteria</taxon>
        <taxon>Burkholderiales</taxon>
        <taxon>Burkholderiaceae</taxon>
        <taxon>Paraburkholderia</taxon>
    </lineage>
</organism>
<protein>
    <submittedName>
        <fullName evidence="2">Uncharacterized protein</fullName>
    </submittedName>
</protein>